<sequence>MFRIILLILGTGFTAFGQIDFEKASWEKIKAKAKAEKKLIFVDVYTTWCGPCKMLDSQVFSDRETGRRMNAFFVSYKADAESQGRALAVKYGVNAFPTGLFMDADGNLVHSFIGFRPVPEFIVEANQAMQATENGRIFTLYENAYEQGNRNVDLVYTYLKFRRIYNLPTHDLLEKVLKKMPDDSLQLPHWQRVVIENTQWTEGKGFDWLLMQKGTPNIKNKIEFIISNTVVRAQEEKDKKLFQKALTYVDSVEVSEKARELKTRYTMDFSAATRDFDQLADAAEQYLEQEIIPSLSADSQRANPEAYQKAIDRLSSVCWLYSEYVKKDRLTKVCDCVADVIEKEQNSVLLSHYASLLYKQGDFENAVAAQTRAVEIARNSNDESLADQEEKLKRIKRKKL</sequence>
<dbReference type="PROSITE" id="PS51352">
    <property type="entry name" value="THIOREDOXIN_2"/>
    <property type="match status" value="1"/>
</dbReference>
<dbReference type="Gene3D" id="3.40.30.10">
    <property type="entry name" value="Glutaredoxin"/>
    <property type="match status" value="1"/>
</dbReference>
<dbReference type="InterPro" id="IPR036249">
    <property type="entry name" value="Thioredoxin-like_sf"/>
</dbReference>
<dbReference type="GO" id="GO:0045454">
    <property type="term" value="P:cell redox homeostasis"/>
    <property type="evidence" value="ECO:0007669"/>
    <property type="project" value="TreeGrafter"/>
</dbReference>
<dbReference type="PANTHER" id="PTHR43601">
    <property type="entry name" value="THIOREDOXIN, MITOCHONDRIAL"/>
    <property type="match status" value="1"/>
</dbReference>
<dbReference type="RefSeq" id="WP_152758672.1">
    <property type="nucleotide sequence ID" value="NZ_WHLY01000002.1"/>
</dbReference>
<evidence type="ECO:0000259" key="2">
    <source>
        <dbReference type="PROSITE" id="PS51352"/>
    </source>
</evidence>
<reference evidence="3 4" key="1">
    <citation type="submission" date="2019-10" db="EMBL/GenBank/DDBJ databases">
        <title>Draft Genome Sequence of Cytophagaceae sp. SJW1-29.</title>
        <authorList>
            <person name="Choi A."/>
        </authorList>
    </citation>
    <scope>NUCLEOTIDE SEQUENCE [LARGE SCALE GENOMIC DNA]</scope>
    <source>
        <strain evidence="3 4">SJW1-29</strain>
    </source>
</reference>
<dbReference type="Pfam" id="PF00085">
    <property type="entry name" value="Thioredoxin"/>
    <property type="match status" value="1"/>
</dbReference>
<dbReference type="GO" id="GO:0006950">
    <property type="term" value="P:response to stress"/>
    <property type="evidence" value="ECO:0007669"/>
    <property type="project" value="UniProtKB-ARBA"/>
</dbReference>
<comment type="caution">
    <text evidence="3">The sequence shown here is derived from an EMBL/GenBank/DDBJ whole genome shotgun (WGS) entry which is preliminary data.</text>
</comment>
<dbReference type="SUPFAM" id="SSF52833">
    <property type="entry name" value="Thioredoxin-like"/>
    <property type="match status" value="1"/>
</dbReference>
<evidence type="ECO:0000256" key="1">
    <source>
        <dbReference type="ARBA" id="ARBA00023284"/>
    </source>
</evidence>
<gene>
    <name evidence="3" type="ORF">GBK04_08665</name>
</gene>
<dbReference type="Proteomes" id="UP000479293">
    <property type="component" value="Unassembled WGS sequence"/>
</dbReference>
<dbReference type="PROSITE" id="PS00194">
    <property type="entry name" value="THIOREDOXIN_1"/>
    <property type="match status" value="1"/>
</dbReference>
<name>A0A7C9FRH8_9BACT</name>
<dbReference type="EMBL" id="WHLY01000002">
    <property type="protein sequence ID" value="MPR33432.1"/>
    <property type="molecule type" value="Genomic_DNA"/>
</dbReference>
<organism evidence="3 4">
    <name type="scientific">Salmonirosea aquatica</name>
    <dbReference type="NCBI Taxonomy" id="2654236"/>
    <lineage>
        <taxon>Bacteria</taxon>
        <taxon>Pseudomonadati</taxon>
        <taxon>Bacteroidota</taxon>
        <taxon>Cytophagia</taxon>
        <taxon>Cytophagales</taxon>
        <taxon>Spirosomataceae</taxon>
        <taxon>Salmonirosea</taxon>
    </lineage>
</organism>
<feature type="domain" description="Thioredoxin" evidence="2">
    <location>
        <begin position="7"/>
        <end position="131"/>
    </location>
</feature>
<protein>
    <submittedName>
        <fullName evidence="3">DUF255 domain-containing protein</fullName>
    </submittedName>
</protein>
<dbReference type="CDD" id="cd02947">
    <property type="entry name" value="TRX_family"/>
    <property type="match status" value="1"/>
</dbReference>
<dbReference type="PANTHER" id="PTHR43601:SF3">
    <property type="entry name" value="THIOREDOXIN, MITOCHONDRIAL"/>
    <property type="match status" value="1"/>
</dbReference>
<dbReference type="InterPro" id="IPR013766">
    <property type="entry name" value="Thioredoxin_domain"/>
</dbReference>
<keyword evidence="1" id="KW-0676">Redox-active center</keyword>
<evidence type="ECO:0000313" key="3">
    <source>
        <dbReference type="EMBL" id="MPR33432.1"/>
    </source>
</evidence>
<keyword evidence="4" id="KW-1185">Reference proteome</keyword>
<dbReference type="SUPFAM" id="SSF48452">
    <property type="entry name" value="TPR-like"/>
    <property type="match status" value="1"/>
</dbReference>
<proteinExistence type="predicted"/>
<evidence type="ECO:0000313" key="4">
    <source>
        <dbReference type="Proteomes" id="UP000479293"/>
    </source>
</evidence>
<dbReference type="InterPro" id="IPR011990">
    <property type="entry name" value="TPR-like_helical_dom_sf"/>
</dbReference>
<dbReference type="InterPro" id="IPR017937">
    <property type="entry name" value="Thioredoxin_CS"/>
</dbReference>
<dbReference type="AlphaFoldDB" id="A0A7C9FRH8"/>
<accession>A0A7C9FRH8</accession>